<evidence type="ECO:0000313" key="3">
    <source>
        <dbReference type="Proteomes" id="UP000736672"/>
    </source>
</evidence>
<sequence length="647" mass="72826">MESSCASGNQANHGAAQYNGSIRNRHHTKTKIKNLYMGSPRATHTENPPALPSATDKFYFGSIQALEEDQDGHDNSQLILRSSPMIDKDDAEYISDMGTKIEKKYNLLCRRTERSKSAKKLRDQATSQRGCIDLQVRIIKQWSRFTAKPQRDDMPTLVSQDTIPDYGMSQRTVELKSRLQKIHGKLDSAVDELARISKRNQSRMGRGRPKSPMISNSSKGSIKSEVFKNLGELVDQIESDILAIQSQVSQLSTCHSSLQSTKGFGTLFVSSSATRTLYRHLCQACPLNVQEQGHSHTALVGLVPEKEPHDIVADKVAITTHHVAIESTFRQGNYIWFEARSMLVLPGGAGEAVYSEPSSPQAVIEGLQRRLSKDSGYSSSSAPSPREPLQVPQERPEGNGSYCIKVCPGSLAQGSDGLAMCIGDDQERGCHEMLYLDKKRRPKTSCEPLKLSDIIEEGQEGEDHCPPHPDLFKRSHKLKNDRYKMAFKIAEAALRYGWREWLGDAWGIRDIVFYPYVSKRMPFLRAEIFKHGCGKLEKFMFNLGFVLLQVGLWKQLPVRTPGHIFDRVLEDQLRRLNLDTTTDFQETVRYCVEFGRYGDCHRDDNDFQQAFYQKVISPLRKMAKMPVTDKIETSGKSGHSTDAETSS</sequence>
<dbReference type="OrthoDB" id="5088573at2759"/>
<feature type="compositionally biased region" description="Polar residues" evidence="1">
    <location>
        <begin position="634"/>
        <end position="647"/>
    </location>
</feature>
<dbReference type="PANTHER" id="PTHR35186">
    <property type="entry name" value="ANK_REP_REGION DOMAIN-CONTAINING PROTEIN"/>
    <property type="match status" value="1"/>
</dbReference>
<comment type="caution">
    <text evidence="2">The sequence shown here is derived from an EMBL/GenBank/DDBJ whole genome shotgun (WGS) entry which is preliminary data.</text>
</comment>
<protein>
    <submittedName>
        <fullName evidence="2">Uncharacterized protein</fullName>
    </submittedName>
</protein>
<dbReference type="Proteomes" id="UP000736672">
    <property type="component" value="Unassembled WGS sequence"/>
</dbReference>
<dbReference type="AlphaFoldDB" id="A0A9P9L931"/>
<feature type="compositionally biased region" description="Polar residues" evidence="1">
    <location>
        <begin position="1"/>
        <end position="22"/>
    </location>
</feature>
<gene>
    <name evidence="2" type="ORF">B0J15DRAFT_435925</name>
</gene>
<dbReference type="EMBL" id="JAGTJS010000001">
    <property type="protein sequence ID" value="KAH7276192.1"/>
    <property type="molecule type" value="Genomic_DNA"/>
</dbReference>
<keyword evidence="3" id="KW-1185">Reference proteome</keyword>
<feature type="region of interest" description="Disordered" evidence="1">
    <location>
        <begin position="628"/>
        <end position="647"/>
    </location>
</feature>
<feature type="region of interest" description="Disordered" evidence="1">
    <location>
        <begin position="1"/>
        <end position="25"/>
    </location>
</feature>
<feature type="compositionally biased region" description="Low complexity" evidence="1">
    <location>
        <begin position="374"/>
        <end position="384"/>
    </location>
</feature>
<evidence type="ECO:0000313" key="2">
    <source>
        <dbReference type="EMBL" id="KAH7276192.1"/>
    </source>
</evidence>
<organism evidence="2 3">
    <name type="scientific">Fusarium solani</name>
    <name type="common">Filamentous fungus</name>
    <dbReference type="NCBI Taxonomy" id="169388"/>
    <lineage>
        <taxon>Eukaryota</taxon>
        <taxon>Fungi</taxon>
        <taxon>Dikarya</taxon>
        <taxon>Ascomycota</taxon>
        <taxon>Pezizomycotina</taxon>
        <taxon>Sordariomycetes</taxon>
        <taxon>Hypocreomycetidae</taxon>
        <taxon>Hypocreales</taxon>
        <taxon>Nectriaceae</taxon>
        <taxon>Fusarium</taxon>
        <taxon>Fusarium solani species complex</taxon>
    </lineage>
</organism>
<accession>A0A9P9L931</accession>
<proteinExistence type="predicted"/>
<evidence type="ECO:0000256" key="1">
    <source>
        <dbReference type="SAM" id="MobiDB-lite"/>
    </source>
</evidence>
<reference evidence="2" key="1">
    <citation type="journal article" date="2021" name="Nat. Commun.">
        <title>Genetic determinants of endophytism in the Arabidopsis root mycobiome.</title>
        <authorList>
            <person name="Mesny F."/>
            <person name="Miyauchi S."/>
            <person name="Thiergart T."/>
            <person name="Pickel B."/>
            <person name="Atanasova L."/>
            <person name="Karlsson M."/>
            <person name="Huettel B."/>
            <person name="Barry K.W."/>
            <person name="Haridas S."/>
            <person name="Chen C."/>
            <person name="Bauer D."/>
            <person name="Andreopoulos W."/>
            <person name="Pangilinan J."/>
            <person name="LaButti K."/>
            <person name="Riley R."/>
            <person name="Lipzen A."/>
            <person name="Clum A."/>
            <person name="Drula E."/>
            <person name="Henrissat B."/>
            <person name="Kohler A."/>
            <person name="Grigoriev I.V."/>
            <person name="Martin F.M."/>
            <person name="Hacquard S."/>
        </authorList>
    </citation>
    <scope>NUCLEOTIDE SEQUENCE</scope>
    <source>
        <strain evidence="2">FSSC 5 MPI-SDFR-AT-0091</strain>
    </source>
</reference>
<dbReference type="PANTHER" id="PTHR35186:SF4">
    <property type="entry name" value="PRION-INHIBITION AND PROPAGATION HELO DOMAIN-CONTAINING PROTEIN"/>
    <property type="match status" value="1"/>
</dbReference>
<feature type="region of interest" description="Disordered" evidence="1">
    <location>
        <begin position="369"/>
        <end position="397"/>
    </location>
</feature>
<name>A0A9P9L931_FUSSL</name>